<dbReference type="Proteomes" id="UP000275281">
    <property type="component" value="Unassembled WGS sequence"/>
</dbReference>
<reference evidence="2 3" key="1">
    <citation type="submission" date="2018-11" db="EMBL/GenBank/DDBJ databases">
        <authorList>
            <person name="Ye M.-Q."/>
            <person name="Du Z.-J."/>
        </authorList>
    </citation>
    <scope>NUCLEOTIDE SEQUENCE [LARGE SCALE GENOMIC DNA]</scope>
    <source>
        <strain evidence="2 3">U0105</strain>
    </source>
</reference>
<dbReference type="AlphaFoldDB" id="A0A3N5Y3R6"/>
<proteinExistence type="predicted"/>
<dbReference type="OrthoDB" id="6240672at2"/>
<name>A0A3N5Y3R6_9ALTE</name>
<sequence length="98" mass="11593">MAVNIALWLLMLVAVTLYHQGRPDVMTGLQEYWGMTGRDEWVESYYTWLVRLLQFCLVVSLFTFYLRIKRSRRQQDYLGVNLIFLIVIVAISLFTLLV</sequence>
<evidence type="ECO:0000313" key="2">
    <source>
        <dbReference type="EMBL" id="RPJ68612.1"/>
    </source>
</evidence>
<organism evidence="2 3">
    <name type="scientific">Alteromonas sediminis</name>
    <dbReference type="NCBI Taxonomy" id="2259342"/>
    <lineage>
        <taxon>Bacteria</taxon>
        <taxon>Pseudomonadati</taxon>
        <taxon>Pseudomonadota</taxon>
        <taxon>Gammaproteobacteria</taxon>
        <taxon>Alteromonadales</taxon>
        <taxon>Alteromonadaceae</taxon>
        <taxon>Alteromonas/Salinimonas group</taxon>
        <taxon>Alteromonas</taxon>
    </lineage>
</organism>
<keyword evidence="1" id="KW-0812">Transmembrane</keyword>
<keyword evidence="1" id="KW-1133">Transmembrane helix</keyword>
<evidence type="ECO:0000256" key="1">
    <source>
        <dbReference type="SAM" id="Phobius"/>
    </source>
</evidence>
<accession>A0A3N5Y3R6</accession>
<feature type="transmembrane region" description="Helical" evidence="1">
    <location>
        <begin position="45"/>
        <end position="66"/>
    </location>
</feature>
<dbReference type="RefSeq" id="WP_124026613.1">
    <property type="nucleotide sequence ID" value="NZ_JBHRSN010000005.1"/>
</dbReference>
<comment type="caution">
    <text evidence="2">The sequence shown here is derived from an EMBL/GenBank/DDBJ whole genome shotgun (WGS) entry which is preliminary data.</text>
</comment>
<dbReference type="EMBL" id="RPOK01000001">
    <property type="protein sequence ID" value="RPJ68612.1"/>
    <property type="molecule type" value="Genomic_DNA"/>
</dbReference>
<gene>
    <name evidence="2" type="ORF">DRW07_04200</name>
</gene>
<feature type="transmembrane region" description="Helical" evidence="1">
    <location>
        <begin position="78"/>
        <end position="97"/>
    </location>
</feature>
<keyword evidence="3" id="KW-1185">Reference proteome</keyword>
<protein>
    <submittedName>
        <fullName evidence="2">Uncharacterized protein</fullName>
    </submittedName>
</protein>
<keyword evidence="1" id="KW-0472">Membrane</keyword>
<evidence type="ECO:0000313" key="3">
    <source>
        <dbReference type="Proteomes" id="UP000275281"/>
    </source>
</evidence>